<reference evidence="2" key="1">
    <citation type="submission" date="2021-02" db="EMBL/GenBank/DDBJ databases">
        <authorList>
            <person name="Nowell W R."/>
        </authorList>
    </citation>
    <scope>NUCLEOTIDE SEQUENCE</scope>
</reference>
<dbReference type="AlphaFoldDB" id="A0A815QEM6"/>
<gene>
    <name evidence="2" type="ORF">XAT740_LOCUS37498</name>
</gene>
<dbReference type="InterPro" id="IPR049012">
    <property type="entry name" value="Mutator_transp_dom"/>
</dbReference>
<evidence type="ECO:0000313" key="2">
    <source>
        <dbReference type="EMBL" id="CAF1462182.1"/>
    </source>
</evidence>
<sequence length="259" mass="28679">MLPNSERHDINVRLALGSTLCGLGHDCLVKILDVLNLPPPVQEHKYRATQEFLLAYVEKAKDNSLAAAAETAVDEGDVRDMTMSDDGAWLTRAHSSVHGIAALCRATKRPKILICLRFFKKNHECQLNYLGSSGGMEKEMIHEMFSRSGLRHNITCSSYIGDGGAKVHKHLTTNSSYPNISLAKIIYNADYRTSAKENESEKNREKVTFVGLEPTPSSIRADVLIHPTTNDSINTPNRLTDLEVLDDNVISDYEPGAND</sequence>
<keyword evidence="3" id="KW-1185">Reference proteome</keyword>
<organism evidence="2 3">
    <name type="scientific">Adineta ricciae</name>
    <name type="common">Rotifer</name>
    <dbReference type="NCBI Taxonomy" id="249248"/>
    <lineage>
        <taxon>Eukaryota</taxon>
        <taxon>Metazoa</taxon>
        <taxon>Spiralia</taxon>
        <taxon>Gnathifera</taxon>
        <taxon>Rotifera</taxon>
        <taxon>Eurotatoria</taxon>
        <taxon>Bdelloidea</taxon>
        <taxon>Adinetida</taxon>
        <taxon>Adinetidae</taxon>
        <taxon>Adineta</taxon>
    </lineage>
</organism>
<evidence type="ECO:0000313" key="3">
    <source>
        <dbReference type="Proteomes" id="UP000663828"/>
    </source>
</evidence>
<comment type="caution">
    <text evidence="2">The sequence shown here is derived from an EMBL/GenBank/DDBJ whole genome shotgun (WGS) entry which is preliminary data.</text>
</comment>
<proteinExistence type="predicted"/>
<evidence type="ECO:0000259" key="1">
    <source>
        <dbReference type="Pfam" id="PF20700"/>
    </source>
</evidence>
<name>A0A815QEM6_ADIRI</name>
<dbReference type="EMBL" id="CAJNOR010003947">
    <property type="protein sequence ID" value="CAF1462182.1"/>
    <property type="molecule type" value="Genomic_DNA"/>
</dbReference>
<protein>
    <recommendedName>
        <fullName evidence="1">Mutator-like transposase domain-containing protein</fullName>
    </recommendedName>
</protein>
<accession>A0A815QEM6</accession>
<dbReference type="Pfam" id="PF20700">
    <property type="entry name" value="Mutator"/>
    <property type="match status" value="1"/>
</dbReference>
<feature type="domain" description="Mutator-like transposase" evidence="1">
    <location>
        <begin position="6"/>
        <end position="185"/>
    </location>
</feature>
<dbReference type="Proteomes" id="UP000663828">
    <property type="component" value="Unassembled WGS sequence"/>
</dbReference>